<feature type="modified residue" description="4-aspartylphosphate" evidence="3">
    <location>
        <position position="59"/>
    </location>
</feature>
<dbReference type="Pfam" id="PF00196">
    <property type="entry name" value="GerE"/>
    <property type="match status" value="1"/>
</dbReference>
<keyword evidence="7" id="KW-1185">Reference proteome</keyword>
<comment type="caution">
    <text evidence="6">The sequence shown here is derived from an EMBL/GenBank/DDBJ whole genome shotgun (WGS) entry which is preliminary data.</text>
</comment>
<dbReference type="CDD" id="cd17535">
    <property type="entry name" value="REC_NarL-like"/>
    <property type="match status" value="1"/>
</dbReference>
<proteinExistence type="predicted"/>
<dbReference type="SUPFAM" id="SSF46894">
    <property type="entry name" value="C-terminal effector domain of the bipartite response regulators"/>
    <property type="match status" value="1"/>
</dbReference>
<dbReference type="Gene3D" id="3.40.50.2300">
    <property type="match status" value="1"/>
</dbReference>
<feature type="domain" description="HTH luxR-type" evidence="4">
    <location>
        <begin position="145"/>
        <end position="210"/>
    </location>
</feature>
<evidence type="ECO:0000313" key="6">
    <source>
        <dbReference type="EMBL" id="KTB47512.1"/>
    </source>
</evidence>
<dbReference type="PANTHER" id="PTHR43214">
    <property type="entry name" value="TWO-COMPONENT RESPONSE REGULATOR"/>
    <property type="match status" value="1"/>
</dbReference>
<dbReference type="GO" id="GO:0000160">
    <property type="term" value="P:phosphorelay signal transduction system"/>
    <property type="evidence" value="ECO:0007669"/>
    <property type="project" value="InterPro"/>
</dbReference>
<evidence type="ECO:0000256" key="1">
    <source>
        <dbReference type="ARBA" id="ARBA00022553"/>
    </source>
</evidence>
<dbReference type="InterPro" id="IPR039420">
    <property type="entry name" value="WalR-like"/>
</dbReference>
<gene>
    <name evidence="6" type="ORF">DEALK_03570</name>
</gene>
<dbReference type="PANTHER" id="PTHR43214:SF43">
    <property type="entry name" value="TWO-COMPONENT RESPONSE REGULATOR"/>
    <property type="match status" value="1"/>
</dbReference>
<dbReference type="SMART" id="SM00448">
    <property type="entry name" value="REC"/>
    <property type="match status" value="1"/>
</dbReference>
<keyword evidence="1 3" id="KW-0597">Phosphoprotein</keyword>
<evidence type="ECO:0000259" key="5">
    <source>
        <dbReference type="PROSITE" id="PS50110"/>
    </source>
</evidence>
<dbReference type="GO" id="GO:0003677">
    <property type="term" value="F:DNA binding"/>
    <property type="evidence" value="ECO:0007669"/>
    <property type="project" value="UniProtKB-KW"/>
</dbReference>
<dbReference type="InterPro" id="IPR058245">
    <property type="entry name" value="NreC/VraR/RcsB-like_REC"/>
</dbReference>
<dbReference type="PRINTS" id="PR00038">
    <property type="entry name" value="HTHLUXR"/>
</dbReference>
<dbReference type="GO" id="GO:0006355">
    <property type="term" value="P:regulation of DNA-templated transcription"/>
    <property type="evidence" value="ECO:0007669"/>
    <property type="project" value="InterPro"/>
</dbReference>
<dbReference type="InterPro" id="IPR016032">
    <property type="entry name" value="Sig_transdc_resp-reg_C-effctor"/>
</dbReference>
<dbReference type="OrthoDB" id="9808843at2"/>
<evidence type="ECO:0000256" key="3">
    <source>
        <dbReference type="PROSITE-ProRule" id="PRU00169"/>
    </source>
</evidence>
<dbReference type="RefSeq" id="WP_058438138.1">
    <property type="nucleotide sequence ID" value="NZ_KQ758903.1"/>
</dbReference>
<dbReference type="STRING" id="1217799.DEALK_03570"/>
<dbReference type="AlphaFoldDB" id="A0A0W0GG25"/>
<name>A0A0W0GG25_9CHLR</name>
<dbReference type="InterPro" id="IPR011006">
    <property type="entry name" value="CheY-like_superfamily"/>
</dbReference>
<dbReference type="CDD" id="cd06170">
    <property type="entry name" value="LuxR_C_like"/>
    <property type="match status" value="1"/>
</dbReference>
<evidence type="ECO:0000313" key="7">
    <source>
        <dbReference type="Proteomes" id="UP000053947"/>
    </source>
</evidence>
<sequence length="213" mass="22927">MAETKPIRVLLVDDHSVVRSGLSAMLAAEDDLELVGEAADGSEGVRQCERLKPDVVLMDLLMPVMDGVAATKLIHERCPAARVIILTSFKEREQVDGALKAGAMSYLLKTVSAAELVAAIRGAMAGQSKLSSEATQVLIEEMRHPSARDYDLTEREKEILTLMVDGLPNSEIADQLGVSASTAKFHVSNILSKLGVTSRTEAVSMALKQKLIK</sequence>
<dbReference type="SUPFAM" id="SSF52172">
    <property type="entry name" value="CheY-like"/>
    <property type="match status" value="1"/>
</dbReference>
<feature type="domain" description="Response regulatory" evidence="5">
    <location>
        <begin position="8"/>
        <end position="124"/>
    </location>
</feature>
<accession>A0A0W0GG25</accession>
<reference evidence="6 7" key="1">
    <citation type="submission" date="2015-06" db="EMBL/GenBank/DDBJ databases">
        <title>Genome sequence of the organohalide-respiring Dehalogenimonas alkenigignens type strain (IP3-3T).</title>
        <authorList>
            <person name="Key T.A."/>
            <person name="Richmond D.P."/>
            <person name="Bowman K.S."/>
            <person name="Cho Y.-J."/>
            <person name="Chun J."/>
            <person name="da Costa M.S."/>
            <person name="Rainey F.A."/>
            <person name="Moe W.M."/>
        </authorList>
    </citation>
    <scope>NUCLEOTIDE SEQUENCE [LARGE SCALE GENOMIC DNA]</scope>
    <source>
        <strain evidence="6 7">IP3-3</strain>
    </source>
</reference>
<dbReference type="PROSITE" id="PS50043">
    <property type="entry name" value="HTH_LUXR_2"/>
    <property type="match status" value="1"/>
</dbReference>
<organism evidence="6 7">
    <name type="scientific">Dehalogenimonas alkenigignens</name>
    <dbReference type="NCBI Taxonomy" id="1217799"/>
    <lineage>
        <taxon>Bacteria</taxon>
        <taxon>Bacillati</taxon>
        <taxon>Chloroflexota</taxon>
        <taxon>Dehalococcoidia</taxon>
        <taxon>Dehalococcoidales</taxon>
        <taxon>Dehalococcoidaceae</taxon>
        <taxon>Dehalogenimonas</taxon>
    </lineage>
</organism>
<dbReference type="PROSITE" id="PS50110">
    <property type="entry name" value="RESPONSE_REGULATORY"/>
    <property type="match status" value="1"/>
</dbReference>
<dbReference type="EMBL" id="LFDV01000002">
    <property type="protein sequence ID" value="KTB47512.1"/>
    <property type="molecule type" value="Genomic_DNA"/>
</dbReference>
<dbReference type="Pfam" id="PF00072">
    <property type="entry name" value="Response_reg"/>
    <property type="match status" value="1"/>
</dbReference>
<dbReference type="InterPro" id="IPR001789">
    <property type="entry name" value="Sig_transdc_resp-reg_receiver"/>
</dbReference>
<evidence type="ECO:0000256" key="2">
    <source>
        <dbReference type="ARBA" id="ARBA00023125"/>
    </source>
</evidence>
<dbReference type="SMART" id="SM00421">
    <property type="entry name" value="HTH_LUXR"/>
    <property type="match status" value="1"/>
</dbReference>
<keyword evidence="2" id="KW-0238">DNA-binding</keyword>
<dbReference type="InterPro" id="IPR000792">
    <property type="entry name" value="Tscrpt_reg_LuxR_C"/>
</dbReference>
<protein>
    <submittedName>
        <fullName evidence="6">Two component transcriptional regulator, LuxR family</fullName>
    </submittedName>
</protein>
<dbReference type="Proteomes" id="UP000053947">
    <property type="component" value="Unassembled WGS sequence"/>
</dbReference>
<evidence type="ECO:0000259" key="4">
    <source>
        <dbReference type="PROSITE" id="PS50043"/>
    </source>
</evidence>